<dbReference type="InterPro" id="IPR055222">
    <property type="entry name" value="PRISE-like_Rossmann-fold"/>
</dbReference>
<proteinExistence type="predicted"/>
<sequence>MATPHLQSVYNDGPYCGLPDYPGIQGHTAIVVGATGVSGQYMLRLLAKHPQRWTKVFSLSRRPPQGIDALQIQHVSVDLLAGVDSIQQALEVANVSADYVFFFAYKDSPDGFPAGQMLRDFILALKGRPFKRLVLQTGGKHYGLHIGPAVSPCQEDDPRVLTLPNFYYNQEDILKELGPQQHFDWSVIRPSSVVGAVKGNFMNIAIAIGLYTVICRELGESVVFHGTRSKYFGIDTLSSATLNAALAEYCALTPACANEAFNAANGDLTSWSRILPAVAAYFSTPVASNAVLSRPGEFPVRSISDLPSPRDPLEHGVFELRLSLEQWAKQEHVRAAWDRLVAREDLDRAVFYEASWGFADGMVSIQHEIVLDMSKARRFGFHATVNSVADFLEVMKTAQELNFLPKR</sequence>
<dbReference type="InParanoid" id="A0A0C3GV51"/>
<dbReference type="Pfam" id="PF22917">
    <property type="entry name" value="PRISE"/>
    <property type="match status" value="1"/>
</dbReference>
<dbReference type="AlphaFoldDB" id="A0A0C3GV51"/>
<reference evidence="3" key="2">
    <citation type="submission" date="2015-01" db="EMBL/GenBank/DDBJ databases">
        <title>Evolutionary Origins and Diversification of the Mycorrhizal Mutualists.</title>
        <authorList>
            <consortium name="DOE Joint Genome Institute"/>
            <consortium name="Mycorrhizal Genomics Consortium"/>
            <person name="Kohler A."/>
            <person name="Kuo A."/>
            <person name="Nagy L.G."/>
            <person name="Floudas D."/>
            <person name="Copeland A."/>
            <person name="Barry K.W."/>
            <person name="Cichocki N."/>
            <person name="Veneault-Fourrey C."/>
            <person name="LaButti K."/>
            <person name="Lindquist E.A."/>
            <person name="Lipzen A."/>
            <person name="Lundell T."/>
            <person name="Morin E."/>
            <person name="Murat C."/>
            <person name="Riley R."/>
            <person name="Ohm R."/>
            <person name="Sun H."/>
            <person name="Tunlid A."/>
            <person name="Henrissat B."/>
            <person name="Grigoriev I.V."/>
            <person name="Hibbett D.S."/>
            <person name="Martin F."/>
        </authorList>
    </citation>
    <scope>NUCLEOTIDE SEQUENCE [LARGE SCALE GENOMIC DNA]</scope>
    <source>
        <strain evidence="3">Zn</strain>
    </source>
</reference>
<evidence type="ECO:0000313" key="2">
    <source>
        <dbReference type="EMBL" id="KIM99990.1"/>
    </source>
</evidence>
<accession>A0A0C3GV51</accession>
<dbReference type="STRING" id="913774.A0A0C3GV51"/>
<feature type="domain" description="PRISE-like Rossmann-fold" evidence="1">
    <location>
        <begin position="29"/>
        <end position="284"/>
    </location>
</feature>
<gene>
    <name evidence="2" type="ORF">OIDMADRAFT_125432</name>
</gene>
<name>A0A0C3GV51_OIDMZ</name>
<dbReference type="CDD" id="cd08948">
    <property type="entry name" value="5beta-POR_like_SDR_a"/>
    <property type="match status" value="1"/>
</dbReference>
<dbReference type="PANTHER" id="PTHR32487:SF29">
    <property type="entry name" value="NAD-DEPENDENT EPIMERASE_DEHYDRATASE DOMAIN-CONTAINING PROTEIN"/>
    <property type="match status" value="1"/>
</dbReference>
<dbReference type="InterPro" id="IPR036291">
    <property type="entry name" value="NAD(P)-bd_dom_sf"/>
</dbReference>
<dbReference type="HOGENOM" id="CLU_030125_1_1_1"/>
<dbReference type="Gene3D" id="3.40.50.720">
    <property type="entry name" value="NAD(P)-binding Rossmann-like Domain"/>
    <property type="match status" value="1"/>
</dbReference>
<evidence type="ECO:0000313" key="3">
    <source>
        <dbReference type="Proteomes" id="UP000054321"/>
    </source>
</evidence>
<reference evidence="2 3" key="1">
    <citation type="submission" date="2014-04" db="EMBL/GenBank/DDBJ databases">
        <authorList>
            <consortium name="DOE Joint Genome Institute"/>
            <person name="Kuo A."/>
            <person name="Martino E."/>
            <person name="Perotto S."/>
            <person name="Kohler A."/>
            <person name="Nagy L.G."/>
            <person name="Floudas D."/>
            <person name="Copeland A."/>
            <person name="Barry K.W."/>
            <person name="Cichocki N."/>
            <person name="Veneault-Fourrey C."/>
            <person name="LaButti K."/>
            <person name="Lindquist E.A."/>
            <person name="Lipzen A."/>
            <person name="Lundell T."/>
            <person name="Morin E."/>
            <person name="Murat C."/>
            <person name="Sun H."/>
            <person name="Tunlid A."/>
            <person name="Henrissat B."/>
            <person name="Grigoriev I.V."/>
            <person name="Hibbett D.S."/>
            <person name="Martin F."/>
            <person name="Nordberg H.P."/>
            <person name="Cantor M.N."/>
            <person name="Hua S.X."/>
        </authorList>
    </citation>
    <scope>NUCLEOTIDE SEQUENCE [LARGE SCALE GENOMIC DNA]</scope>
    <source>
        <strain evidence="2 3">Zn</strain>
    </source>
</reference>
<organism evidence="2 3">
    <name type="scientific">Oidiodendron maius (strain Zn)</name>
    <dbReference type="NCBI Taxonomy" id="913774"/>
    <lineage>
        <taxon>Eukaryota</taxon>
        <taxon>Fungi</taxon>
        <taxon>Dikarya</taxon>
        <taxon>Ascomycota</taxon>
        <taxon>Pezizomycotina</taxon>
        <taxon>Leotiomycetes</taxon>
        <taxon>Leotiomycetes incertae sedis</taxon>
        <taxon>Myxotrichaceae</taxon>
        <taxon>Oidiodendron</taxon>
    </lineage>
</organism>
<keyword evidence="3" id="KW-1185">Reference proteome</keyword>
<dbReference type="Proteomes" id="UP000054321">
    <property type="component" value="Unassembled WGS sequence"/>
</dbReference>
<dbReference type="OrthoDB" id="1731983at2759"/>
<dbReference type="PANTHER" id="PTHR32487">
    <property type="entry name" value="3-OXO-DELTA(4,5)-STEROID 5-BETA-REDUCTASE"/>
    <property type="match status" value="1"/>
</dbReference>
<evidence type="ECO:0000259" key="1">
    <source>
        <dbReference type="Pfam" id="PF22917"/>
    </source>
</evidence>
<dbReference type="EMBL" id="KN832878">
    <property type="protein sequence ID" value="KIM99990.1"/>
    <property type="molecule type" value="Genomic_DNA"/>
</dbReference>
<dbReference type="SUPFAM" id="SSF51735">
    <property type="entry name" value="NAD(P)-binding Rossmann-fold domains"/>
    <property type="match status" value="1"/>
</dbReference>
<protein>
    <recommendedName>
        <fullName evidence="1">PRISE-like Rossmann-fold domain-containing protein</fullName>
    </recommendedName>
</protein>